<evidence type="ECO:0000256" key="8">
    <source>
        <dbReference type="ARBA" id="ARBA00022801"/>
    </source>
</evidence>
<keyword evidence="4" id="KW-0548">Nucleotidyltransferase</keyword>
<keyword evidence="7" id="KW-0255">Endonuclease</keyword>
<evidence type="ECO:0000256" key="6">
    <source>
        <dbReference type="ARBA" id="ARBA00022750"/>
    </source>
</evidence>
<sequence length="1277" mass="142824">MATATNINTTLHVPMPIARSQNAPFFNRKWAEDFLDQILQHASNASITHDDELVDYIFKYSSDRVKENIRYIPELDKDTVGRTWNKAKETLLSLYPSAADVPQYTEQNLTDFCENSATKASFKNKSEVQTYYRDFMQIAAPLKKKSIIDETKQKNYFVSGIPTEMKEWFINQIPEANCKRSVPPTLASTIAALNKRFDTDSITYEAWKSPDRVRNTVSFDLNGNRIDTGTTFTATEKAPGVSTRPQFQPNPLNDPITELTRQMEEMKIHLARLQSGNVSNPGQQTQRTGKACFMCGLVDTHPLHPSHCNQTALLLSEGLIKLDTDRNRYVMMNGLELPMAPRGQEGGVAAYIRALYRSTASEQTGPAPRTNSMQLAYGNSAVLGDRFFAVSSLEFESAPVTRTGKDTAPRYNPIRQPEERKKTMPERMTGPGPSAPTKPAVPAPAPNRAPPANTSIPPPPNPINHQDGWKNARAPRNAGNEDIVMRDAKKPGNDKYHITSSIQERANPSGVFESLLQMNVTLPLFELLGSSPPLQKLFSDSTRARREYTSNQILFQHDAEPDQTTDYVTSEAHIRESDFKQIFTQSDTNDVGNFLIRYGNAVAQVPDGRYYAMSTGALTIQIGDQKLTAMIDSGSELNLASFSVPGRCGLAVDFEGMKWALKGIHGNPEQLRGCATDVPMRIGRHEFTHHLFISHQELGPQDLILGQPFLQWFAARMDYDRVGAVSLYLWLFDPILRAYALYTGTAPDSVIPTPWTQRAFTQPKLRVFHSSATAKAPLVNKKRYKPVHRKVRPRPTYQPDPRKHLFREIPAAKPTNLPINPPDYRQLSFSNRVSLSRLEAMLAKIPSDTLSPAEINLLAFIAVAREKAFAWNFAEKGVFSREYFPDYEFPVIEHTPWQQPPIPIPLALIDTVRQVIDDGEREGRFEPAVSSYRCAMFPVAKKPGSVPPIRIILNLEPLNAVSILDAAMVDNINEFAESFVGYAIYGIADLFSGFDAVVIHENSRPMQAFHSPSGPKQQVNMAHGYCNAPNEFNRRFAHTLKPNLDAFLGALIEAGVTASGEKTILACLDLHIVGTVVSLEGWKIAPKLVQRVLDWPIPTSVSELRSFLGLAGGSRRWIRGFVLIAKPLTTLLRNVTVAFQITEAAIEAIDILKQRIMHTPVLVRIDYDTAKKITRKPRKSDEGLIVLGCDSSWMGAGWCLYQIRDGEKHPALYGSCTFDSAQQNYGQPKTEVYGLFRALKELRHRLWGIHFRLDHDAASLAKMVAQPDDVPNAPMLR</sequence>
<feature type="domain" description="Reverse transcriptase RNase H-like" evidence="12">
    <location>
        <begin position="1185"/>
        <end position="1267"/>
    </location>
</feature>
<evidence type="ECO:0000256" key="1">
    <source>
        <dbReference type="ARBA" id="ARBA00012493"/>
    </source>
</evidence>
<evidence type="ECO:0000313" key="14">
    <source>
        <dbReference type="Proteomes" id="UP000815677"/>
    </source>
</evidence>
<keyword evidence="8" id="KW-0378">Hydrolase</keyword>
<feature type="compositionally biased region" description="Basic and acidic residues" evidence="10">
    <location>
        <begin position="416"/>
        <end position="425"/>
    </location>
</feature>
<feature type="compositionally biased region" description="Pro residues" evidence="10">
    <location>
        <begin position="433"/>
        <end position="449"/>
    </location>
</feature>
<feature type="domain" description="DUF4100" evidence="11">
    <location>
        <begin position="327"/>
        <end position="550"/>
    </location>
</feature>
<dbReference type="PANTHER" id="PTHR33064">
    <property type="entry name" value="POL PROTEIN"/>
    <property type="match status" value="1"/>
</dbReference>
<dbReference type="InterPro" id="IPR051320">
    <property type="entry name" value="Viral_Replic_Matur_Polypro"/>
</dbReference>
<dbReference type="InterPro" id="IPR025165">
    <property type="entry name" value="DUF4100"/>
</dbReference>
<keyword evidence="3" id="KW-0808">Transferase</keyword>
<keyword evidence="9" id="KW-0695">RNA-directed DNA polymerase</keyword>
<gene>
    <name evidence="13" type="ORF">MCHLO_11930</name>
</gene>
<dbReference type="Proteomes" id="UP000815677">
    <property type="component" value="Unassembled WGS sequence"/>
</dbReference>
<keyword evidence="2" id="KW-0645">Protease</keyword>
<organism evidence="13 14">
    <name type="scientific">Mycena chlorophos</name>
    <name type="common">Agaric fungus</name>
    <name type="synonym">Agaricus chlorophos</name>
    <dbReference type="NCBI Taxonomy" id="658473"/>
    <lineage>
        <taxon>Eukaryota</taxon>
        <taxon>Fungi</taxon>
        <taxon>Dikarya</taxon>
        <taxon>Basidiomycota</taxon>
        <taxon>Agaricomycotina</taxon>
        <taxon>Agaricomycetes</taxon>
        <taxon>Agaricomycetidae</taxon>
        <taxon>Agaricales</taxon>
        <taxon>Marasmiineae</taxon>
        <taxon>Mycenaceae</taxon>
        <taxon>Mycena</taxon>
    </lineage>
</organism>
<dbReference type="PANTHER" id="PTHR33064:SF37">
    <property type="entry name" value="RIBONUCLEASE H"/>
    <property type="match status" value="1"/>
</dbReference>
<dbReference type="Gene3D" id="3.10.10.10">
    <property type="entry name" value="HIV Type 1 Reverse Transcriptase, subunit A, domain 1"/>
    <property type="match status" value="1"/>
</dbReference>
<dbReference type="Pfam" id="PF13352">
    <property type="entry name" value="DUF4100"/>
    <property type="match status" value="1"/>
</dbReference>
<keyword evidence="14" id="KW-1185">Reference proteome</keyword>
<evidence type="ECO:0000259" key="11">
    <source>
        <dbReference type="Pfam" id="PF13352"/>
    </source>
</evidence>
<evidence type="ECO:0000256" key="10">
    <source>
        <dbReference type="SAM" id="MobiDB-lite"/>
    </source>
</evidence>
<dbReference type="InterPro" id="IPR041373">
    <property type="entry name" value="RT_RNaseH"/>
</dbReference>
<reference evidence="13" key="1">
    <citation type="submission" date="2014-09" db="EMBL/GenBank/DDBJ databases">
        <title>Genome sequence of the luminous mushroom Mycena chlorophos for searching fungal bioluminescence genes.</title>
        <authorList>
            <person name="Tanaka Y."/>
            <person name="Kasuga D."/>
            <person name="Oba Y."/>
            <person name="Hase S."/>
            <person name="Sato K."/>
            <person name="Oba Y."/>
            <person name="Sakakibara Y."/>
        </authorList>
    </citation>
    <scope>NUCLEOTIDE SEQUENCE</scope>
</reference>
<evidence type="ECO:0000313" key="13">
    <source>
        <dbReference type="EMBL" id="GAT55129.1"/>
    </source>
</evidence>
<name>A0ABQ0LVM5_MYCCL</name>
<keyword evidence="6" id="KW-0064">Aspartyl protease</keyword>
<protein>
    <recommendedName>
        <fullName evidence="1">RNA-directed DNA polymerase</fullName>
        <ecNumber evidence="1">2.7.7.49</ecNumber>
    </recommendedName>
</protein>
<dbReference type="Gene3D" id="2.40.70.10">
    <property type="entry name" value="Acid Proteases"/>
    <property type="match status" value="1"/>
</dbReference>
<dbReference type="InterPro" id="IPR021109">
    <property type="entry name" value="Peptidase_aspartic_dom_sf"/>
</dbReference>
<dbReference type="Gene3D" id="3.30.70.270">
    <property type="match status" value="2"/>
</dbReference>
<dbReference type="SUPFAM" id="SSF56672">
    <property type="entry name" value="DNA/RNA polymerases"/>
    <property type="match status" value="1"/>
</dbReference>
<evidence type="ECO:0000259" key="12">
    <source>
        <dbReference type="Pfam" id="PF17917"/>
    </source>
</evidence>
<dbReference type="CDD" id="cd00303">
    <property type="entry name" value="retropepsin_like"/>
    <property type="match status" value="1"/>
</dbReference>
<evidence type="ECO:0000256" key="4">
    <source>
        <dbReference type="ARBA" id="ARBA00022695"/>
    </source>
</evidence>
<dbReference type="InterPro" id="IPR043502">
    <property type="entry name" value="DNA/RNA_pol_sf"/>
</dbReference>
<dbReference type="EC" id="2.7.7.49" evidence="1"/>
<evidence type="ECO:0000256" key="7">
    <source>
        <dbReference type="ARBA" id="ARBA00022759"/>
    </source>
</evidence>
<dbReference type="SUPFAM" id="SSF50630">
    <property type="entry name" value="Acid proteases"/>
    <property type="match status" value="1"/>
</dbReference>
<dbReference type="InterPro" id="IPR043128">
    <property type="entry name" value="Rev_trsase/Diguanyl_cyclase"/>
</dbReference>
<dbReference type="Pfam" id="PF17917">
    <property type="entry name" value="RT_RNaseH"/>
    <property type="match status" value="1"/>
</dbReference>
<accession>A0ABQ0LVM5</accession>
<evidence type="ECO:0000256" key="5">
    <source>
        <dbReference type="ARBA" id="ARBA00022722"/>
    </source>
</evidence>
<evidence type="ECO:0000256" key="3">
    <source>
        <dbReference type="ARBA" id="ARBA00022679"/>
    </source>
</evidence>
<proteinExistence type="predicted"/>
<dbReference type="EMBL" id="DF848904">
    <property type="protein sequence ID" value="GAT55129.1"/>
    <property type="molecule type" value="Genomic_DNA"/>
</dbReference>
<keyword evidence="5" id="KW-0540">Nuclease</keyword>
<evidence type="ECO:0000256" key="2">
    <source>
        <dbReference type="ARBA" id="ARBA00022670"/>
    </source>
</evidence>
<evidence type="ECO:0000256" key="9">
    <source>
        <dbReference type="ARBA" id="ARBA00022918"/>
    </source>
</evidence>
<feature type="region of interest" description="Disordered" evidence="10">
    <location>
        <begin position="400"/>
        <end position="455"/>
    </location>
</feature>